<gene>
    <name evidence="3" type="ORF">C1645_24655</name>
</gene>
<evidence type="ECO:0000313" key="3">
    <source>
        <dbReference type="EMBL" id="RIA93255.1"/>
    </source>
</evidence>
<dbReference type="InterPro" id="IPR027911">
    <property type="entry name" value="DUF4604"/>
</dbReference>
<dbReference type="Pfam" id="PF15377">
    <property type="entry name" value="DUF4604"/>
    <property type="match status" value="1"/>
</dbReference>
<proteinExistence type="predicted"/>
<sequence>MPPKKTTPYQFKKGLTYVKQVPRFLQGLTPQTNNYNDDKRLQAANEDMSNEEPSDDELNAAREEERPQIVVLKEGKHMSEQEVKSYLDTRKKSEEKGLYTNFLLFSQE</sequence>
<protein>
    <recommendedName>
        <fullName evidence="2">DUF4604 domain-containing protein</fullName>
    </recommendedName>
</protein>
<dbReference type="OrthoDB" id="2553298at2759"/>
<feature type="region of interest" description="Disordered" evidence="1">
    <location>
        <begin position="28"/>
        <end position="64"/>
    </location>
</feature>
<feature type="compositionally biased region" description="Acidic residues" evidence="1">
    <location>
        <begin position="48"/>
        <end position="58"/>
    </location>
</feature>
<feature type="domain" description="DUF4604" evidence="2">
    <location>
        <begin position="13"/>
        <end position="94"/>
    </location>
</feature>
<evidence type="ECO:0000259" key="2">
    <source>
        <dbReference type="Pfam" id="PF15377"/>
    </source>
</evidence>
<keyword evidence="4" id="KW-1185">Reference proteome</keyword>
<dbReference type="EMBL" id="QKYT01000108">
    <property type="protein sequence ID" value="RIA93255.1"/>
    <property type="molecule type" value="Genomic_DNA"/>
</dbReference>
<organism evidence="3 4">
    <name type="scientific">Glomus cerebriforme</name>
    <dbReference type="NCBI Taxonomy" id="658196"/>
    <lineage>
        <taxon>Eukaryota</taxon>
        <taxon>Fungi</taxon>
        <taxon>Fungi incertae sedis</taxon>
        <taxon>Mucoromycota</taxon>
        <taxon>Glomeromycotina</taxon>
        <taxon>Glomeromycetes</taxon>
        <taxon>Glomerales</taxon>
        <taxon>Glomeraceae</taxon>
        <taxon>Glomus</taxon>
    </lineage>
</organism>
<comment type="caution">
    <text evidence="3">The sequence shown here is derived from an EMBL/GenBank/DDBJ whole genome shotgun (WGS) entry which is preliminary data.</text>
</comment>
<evidence type="ECO:0000313" key="4">
    <source>
        <dbReference type="Proteomes" id="UP000265703"/>
    </source>
</evidence>
<dbReference type="Proteomes" id="UP000265703">
    <property type="component" value="Unassembled WGS sequence"/>
</dbReference>
<name>A0A397TA25_9GLOM</name>
<accession>A0A397TA25</accession>
<reference evidence="3 4" key="1">
    <citation type="submission" date="2018-06" db="EMBL/GenBank/DDBJ databases">
        <title>Comparative genomics reveals the genomic features of Rhizophagus irregularis, R. cerebriforme, R. diaphanum and Gigaspora rosea, and their symbiotic lifestyle signature.</title>
        <authorList>
            <person name="Morin E."/>
            <person name="San Clemente H."/>
            <person name="Chen E.C.H."/>
            <person name="De La Providencia I."/>
            <person name="Hainaut M."/>
            <person name="Kuo A."/>
            <person name="Kohler A."/>
            <person name="Murat C."/>
            <person name="Tang N."/>
            <person name="Roy S."/>
            <person name="Loubradou J."/>
            <person name="Henrissat B."/>
            <person name="Grigoriev I.V."/>
            <person name="Corradi N."/>
            <person name="Roux C."/>
            <person name="Martin F.M."/>
        </authorList>
    </citation>
    <scope>NUCLEOTIDE SEQUENCE [LARGE SCALE GENOMIC DNA]</scope>
    <source>
        <strain evidence="3 4">DAOM 227022</strain>
    </source>
</reference>
<evidence type="ECO:0000256" key="1">
    <source>
        <dbReference type="SAM" id="MobiDB-lite"/>
    </source>
</evidence>
<dbReference type="AlphaFoldDB" id="A0A397TA25"/>